<name>A0A948X1K9_9BACT</name>
<protein>
    <submittedName>
        <fullName evidence="3">DUF4890 domain-containing protein</fullName>
    </submittedName>
</protein>
<feature type="signal peptide" evidence="2">
    <location>
        <begin position="1"/>
        <end position="24"/>
    </location>
</feature>
<dbReference type="PROSITE" id="PS51257">
    <property type="entry name" value="PROKAR_LIPOPROTEIN"/>
    <property type="match status" value="1"/>
</dbReference>
<proteinExistence type="predicted"/>
<feature type="region of interest" description="Disordered" evidence="1">
    <location>
        <begin position="124"/>
        <end position="155"/>
    </location>
</feature>
<evidence type="ECO:0000256" key="1">
    <source>
        <dbReference type="SAM" id="MobiDB-lite"/>
    </source>
</evidence>
<feature type="chain" id="PRO_5037806331" evidence="2">
    <location>
        <begin position="25"/>
        <end position="155"/>
    </location>
</feature>
<organism evidence="3 4">
    <name type="scientific">Candidatus Phocaeicola excrementipullorum</name>
    <dbReference type="NCBI Taxonomy" id="2838731"/>
    <lineage>
        <taxon>Bacteria</taxon>
        <taxon>Pseudomonadati</taxon>
        <taxon>Bacteroidota</taxon>
        <taxon>Bacteroidia</taxon>
        <taxon>Bacteroidales</taxon>
        <taxon>Bacteroidaceae</taxon>
        <taxon>Phocaeicola</taxon>
    </lineage>
</organism>
<feature type="region of interest" description="Disordered" evidence="1">
    <location>
        <begin position="76"/>
        <end position="100"/>
    </location>
</feature>
<accession>A0A948X1K9</accession>
<dbReference type="AlphaFoldDB" id="A0A948X1K9"/>
<reference evidence="3" key="1">
    <citation type="journal article" date="2021" name="PeerJ">
        <title>Extensive microbial diversity within the chicken gut microbiome revealed by metagenomics and culture.</title>
        <authorList>
            <person name="Gilroy R."/>
            <person name="Ravi A."/>
            <person name="Getino M."/>
            <person name="Pursley I."/>
            <person name="Horton D.L."/>
            <person name="Alikhan N.F."/>
            <person name="Baker D."/>
            <person name="Gharbi K."/>
            <person name="Hall N."/>
            <person name="Watson M."/>
            <person name="Adriaenssens E.M."/>
            <person name="Foster-Nyarko E."/>
            <person name="Jarju S."/>
            <person name="Secka A."/>
            <person name="Antonio M."/>
            <person name="Oren A."/>
            <person name="Chaudhuri R.R."/>
            <person name="La Ragione R."/>
            <person name="Hildebrand F."/>
            <person name="Pallen M.J."/>
        </authorList>
    </citation>
    <scope>NUCLEOTIDE SEQUENCE</scope>
    <source>
        <strain evidence="3">8470</strain>
    </source>
</reference>
<evidence type="ECO:0000313" key="4">
    <source>
        <dbReference type="Proteomes" id="UP000784286"/>
    </source>
</evidence>
<sequence>MKKNLVIMGMISALLSSPFSSILACENESVWSMAVSDRKPDHKGPGASMLTDELIKALSLSDEQVEKWKEIESGLQEKMEAMRPDRNSGERPDPEKMREKMDSMMQAYDAAVKEILSDEQYEQFHAYREKNRPKGRPGHRPEMNEPDREFEDEMF</sequence>
<reference evidence="3" key="2">
    <citation type="submission" date="2021-04" db="EMBL/GenBank/DDBJ databases">
        <authorList>
            <person name="Gilroy R."/>
        </authorList>
    </citation>
    <scope>NUCLEOTIDE SEQUENCE</scope>
    <source>
        <strain evidence="3">8470</strain>
    </source>
</reference>
<gene>
    <name evidence="3" type="ORF">H9928_02320</name>
</gene>
<evidence type="ECO:0000256" key="2">
    <source>
        <dbReference type="SAM" id="SignalP"/>
    </source>
</evidence>
<evidence type="ECO:0000313" key="3">
    <source>
        <dbReference type="EMBL" id="MBU3855390.1"/>
    </source>
</evidence>
<dbReference type="EMBL" id="JAHLFJ010000024">
    <property type="protein sequence ID" value="MBU3855390.1"/>
    <property type="molecule type" value="Genomic_DNA"/>
</dbReference>
<dbReference type="Pfam" id="PF07813">
    <property type="entry name" value="LTXXQ"/>
    <property type="match status" value="1"/>
</dbReference>
<comment type="caution">
    <text evidence="3">The sequence shown here is derived from an EMBL/GenBank/DDBJ whole genome shotgun (WGS) entry which is preliminary data.</text>
</comment>
<dbReference type="InterPro" id="IPR012899">
    <property type="entry name" value="LTXXQ"/>
</dbReference>
<dbReference type="Proteomes" id="UP000784286">
    <property type="component" value="Unassembled WGS sequence"/>
</dbReference>
<dbReference type="GO" id="GO:0042597">
    <property type="term" value="C:periplasmic space"/>
    <property type="evidence" value="ECO:0007669"/>
    <property type="project" value="InterPro"/>
</dbReference>
<keyword evidence="2" id="KW-0732">Signal</keyword>